<reference evidence="2" key="1">
    <citation type="journal article" date="2019" name="Nat. Med.">
        <title>A library of human gut bacterial isolates paired with longitudinal multiomics data enables mechanistic microbiome research.</title>
        <authorList>
            <person name="Poyet M."/>
            <person name="Groussin M."/>
            <person name="Gibbons S.M."/>
            <person name="Avila-Pacheco J."/>
            <person name="Jiang X."/>
            <person name="Kearney S.M."/>
            <person name="Perrotta A.R."/>
            <person name="Berdy B."/>
            <person name="Zhao S."/>
            <person name="Lieberman T.D."/>
            <person name="Swanson P.K."/>
            <person name="Smith M."/>
            <person name="Roesemann S."/>
            <person name="Alexander J.E."/>
            <person name="Rich S.A."/>
            <person name="Livny J."/>
            <person name="Vlamakis H."/>
            <person name="Clish C."/>
            <person name="Bullock K."/>
            <person name="Deik A."/>
            <person name="Scott J."/>
            <person name="Pierce K.A."/>
            <person name="Xavier R.J."/>
            <person name="Alm E.J."/>
        </authorList>
    </citation>
    <scope>NUCLEOTIDE SEQUENCE</scope>
    <source>
        <strain evidence="2">BIOML-A154</strain>
    </source>
</reference>
<sequence>HAVELVFQELKRVEAYTKRIEDATAKKVEMDRGSLESAENRLKSVLADFERQGNRMKNGSYVDKKVSMYSILCAVFSLLFACLMCYLWVDAAKDRDNYKRYYEYYQKMQLDTERNVN</sequence>
<feature type="non-terminal residue" evidence="2">
    <location>
        <position position="1"/>
    </location>
</feature>
<organism evidence="2">
    <name type="scientific">Bacteroides ovatus</name>
    <dbReference type="NCBI Taxonomy" id="28116"/>
    <lineage>
        <taxon>Bacteria</taxon>
        <taxon>Pseudomonadati</taxon>
        <taxon>Bacteroidota</taxon>
        <taxon>Bacteroidia</taxon>
        <taxon>Bacteroidales</taxon>
        <taxon>Bacteroidaceae</taxon>
        <taxon>Bacteroides</taxon>
    </lineage>
</organism>
<comment type="caution">
    <text evidence="2">The sequence shown here is derived from an EMBL/GenBank/DDBJ whole genome shotgun (WGS) entry which is preliminary data.</text>
</comment>
<name>A0A641Q3C0_BACOV</name>
<evidence type="ECO:0000313" key="2">
    <source>
        <dbReference type="EMBL" id="KAA3955385.1"/>
    </source>
</evidence>
<evidence type="ECO:0000256" key="1">
    <source>
        <dbReference type="SAM" id="Phobius"/>
    </source>
</evidence>
<evidence type="ECO:0008006" key="3">
    <source>
        <dbReference type="Google" id="ProtNLM"/>
    </source>
</evidence>
<keyword evidence="1" id="KW-0472">Membrane</keyword>
<dbReference type="EMBL" id="VWKV01000103">
    <property type="protein sequence ID" value="KAA3955385.1"/>
    <property type="molecule type" value="Genomic_DNA"/>
</dbReference>
<protein>
    <recommendedName>
        <fullName evidence="3">MbpC protein</fullName>
    </recommendedName>
</protein>
<accession>A0A641Q3C0</accession>
<dbReference type="NCBIfam" id="NF041421">
    <property type="entry name" value="MbpC"/>
    <property type="match status" value="1"/>
</dbReference>
<proteinExistence type="predicted"/>
<feature type="transmembrane region" description="Helical" evidence="1">
    <location>
        <begin position="66"/>
        <end position="89"/>
    </location>
</feature>
<keyword evidence="1" id="KW-1133">Transmembrane helix</keyword>
<keyword evidence="1" id="KW-0812">Transmembrane</keyword>
<dbReference type="AlphaFoldDB" id="A0A641Q3C0"/>
<gene>
    <name evidence="2" type="ORF">F3D74_27170</name>
</gene>